<feature type="transmembrane region" description="Helical" evidence="6">
    <location>
        <begin position="51"/>
        <end position="73"/>
    </location>
</feature>
<evidence type="ECO:0000256" key="5">
    <source>
        <dbReference type="ARBA" id="ARBA00023136"/>
    </source>
</evidence>
<dbReference type="InterPro" id="IPR020846">
    <property type="entry name" value="MFS_dom"/>
</dbReference>
<comment type="subcellular location">
    <subcellularLocation>
        <location evidence="1">Cell membrane</location>
        <topology evidence="1">Multi-pass membrane protein</topology>
    </subcellularLocation>
</comment>
<dbReference type="InterPro" id="IPR011701">
    <property type="entry name" value="MFS"/>
</dbReference>
<dbReference type="PROSITE" id="PS50850">
    <property type="entry name" value="MFS"/>
    <property type="match status" value="1"/>
</dbReference>
<feature type="transmembrane region" description="Helical" evidence="6">
    <location>
        <begin position="12"/>
        <end position="31"/>
    </location>
</feature>
<keyword evidence="4 6" id="KW-1133">Transmembrane helix</keyword>
<evidence type="ECO:0000313" key="8">
    <source>
        <dbReference type="EMBL" id="MXN48300.1"/>
    </source>
</evidence>
<dbReference type="AlphaFoldDB" id="A0A6N8SN46"/>
<evidence type="ECO:0000259" key="7">
    <source>
        <dbReference type="PROSITE" id="PS50850"/>
    </source>
</evidence>
<keyword evidence="9" id="KW-1185">Reference proteome</keyword>
<keyword evidence="3 6" id="KW-0812">Transmembrane</keyword>
<evidence type="ECO:0000256" key="3">
    <source>
        <dbReference type="ARBA" id="ARBA00022692"/>
    </source>
</evidence>
<evidence type="ECO:0000313" key="9">
    <source>
        <dbReference type="Proteomes" id="UP000435802"/>
    </source>
</evidence>
<organism evidence="8 9">
    <name type="scientific">Shinella kummerowiae</name>
    <dbReference type="NCBI Taxonomy" id="417745"/>
    <lineage>
        <taxon>Bacteria</taxon>
        <taxon>Pseudomonadati</taxon>
        <taxon>Pseudomonadota</taxon>
        <taxon>Alphaproteobacteria</taxon>
        <taxon>Hyphomicrobiales</taxon>
        <taxon>Rhizobiaceae</taxon>
        <taxon>Shinella</taxon>
    </lineage>
</organism>
<protein>
    <submittedName>
        <fullName evidence="8">MFS transporter</fullName>
    </submittedName>
</protein>
<feature type="transmembrane region" description="Helical" evidence="6">
    <location>
        <begin position="172"/>
        <end position="190"/>
    </location>
</feature>
<sequence>MQNSNQQTPGMPLSAIPSIVWTLTGCIGLIGSNSLALGPIAPAMAAALGTSVQTVMIASAAFGLGTAGGALALGQLIDRIGPQRMLAITMLLMVFGFAGAGTAIGPEMLIAAQFGLGIAAGVALPAIYTLAAVSGPPGHESRTLGIVLTGWTLSMVGGVPLSALIADTLGWRAFYFILAGAALLAAGTIARRPTTKGVAGGLQTPLSALRVKGVLPLLAVCGCFMASFYGVYAYLGDHLHADLGLPVSANGLATILYGMGFGAAALLDRFLDTHLARPLLLSVLMVLVTAVFSLMFVFSGSFIGLLVLMGVWGLANHLGLNVLIMRLTALDPQQRGAIMGLNSTVTYLALFAGTIGLGEVYAGQGFRPVVLCAVGLMLTGVAISLLAARGSAAVKRDAERRQTATPR</sequence>
<proteinExistence type="predicted"/>
<evidence type="ECO:0000256" key="1">
    <source>
        <dbReference type="ARBA" id="ARBA00004651"/>
    </source>
</evidence>
<evidence type="ECO:0000256" key="2">
    <source>
        <dbReference type="ARBA" id="ARBA00022475"/>
    </source>
</evidence>
<feature type="transmembrane region" description="Helical" evidence="6">
    <location>
        <begin position="345"/>
        <end position="362"/>
    </location>
</feature>
<keyword evidence="2" id="KW-1003">Cell membrane</keyword>
<dbReference type="SUPFAM" id="SSF103473">
    <property type="entry name" value="MFS general substrate transporter"/>
    <property type="match status" value="1"/>
</dbReference>
<feature type="transmembrane region" description="Helical" evidence="6">
    <location>
        <begin position="211"/>
        <end position="235"/>
    </location>
</feature>
<dbReference type="PANTHER" id="PTHR43124">
    <property type="entry name" value="PURINE EFFLUX PUMP PBUE"/>
    <property type="match status" value="1"/>
</dbReference>
<feature type="transmembrane region" description="Helical" evidence="6">
    <location>
        <begin position="279"/>
        <end position="297"/>
    </location>
</feature>
<keyword evidence="5 6" id="KW-0472">Membrane</keyword>
<dbReference type="Gene3D" id="1.20.1250.20">
    <property type="entry name" value="MFS general substrate transporter like domains"/>
    <property type="match status" value="1"/>
</dbReference>
<feature type="domain" description="Major facilitator superfamily (MFS) profile" evidence="7">
    <location>
        <begin position="19"/>
        <end position="392"/>
    </location>
</feature>
<dbReference type="Pfam" id="PF07690">
    <property type="entry name" value="MFS_1"/>
    <property type="match status" value="1"/>
</dbReference>
<accession>A0A6N8SN46</accession>
<name>A0A6N8SN46_9HYPH</name>
<feature type="transmembrane region" description="Helical" evidence="6">
    <location>
        <begin position="247"/>
        <end position="267"/>
    </location>
</feature>
<dbReference type="PANTHER" id="PTHR43124:SF10">
    <property type="entry name" value="PURINE EFFLUX PUMP PBUE"/>
    <property type="match status" value="1"/>
</dbReference>
<feature type="transmembrane region" description="Helical" evidence="6">
    <location>
        <begin position="143"/>
        <end position="166"/>
    </location>
</feature>
<evidence type="ECO:0000256" key="4">
    <source>
        <dbReference type="ARBA" id="ARBA00022989"/>
    </source>
</evidence>
<dbReference type="Proteomes" id="UP000435802">
    <property type="component" value="Unassembled WGS sequence"/>
</dbReference>
<feature type="transmembrane region" description="Helical" evidence="6">
    <location>
        <begin position="85"/>
        <end position="104"/>
    </location>
</feature>
<dbReference type="GO" id="GO:0005886">
    <property type="term" value="C:plasma membrane"/>
    <property type="evidence" value="ECO:0007669"/>
    <property type="project" value="UniProtKB-SubCell"/>
</dbReference>
<evidence type="ECO:0000256" key="6">
    <source>
        <dbReference type="SAM" id="Phobius"/>
    </source>
</evidence>
<dbReference type="EMBL" id="WUMK01000010">
    <property type="protein sequence ID" value="MXN48300.1"/>
    <property type="molecule type" value="Genomic_DNA"/>
</dbReference>
<dbReference type="OrthoDB" id="8667309at2"/>
<dbReference type="GO" id="GO:0022857">
    <property type="term" value="F:transmembrane transporter activity"/>
    <property type="evidence" value="ECO:0007669"/>
    <property type="project" value="InterPro"/>
</dbReference>
<dbReference type="InterPro" id="IPR036259">
    <property type="entry name" value="MFS_trans_sf"/>
</dbReference>
<reference evidence="8 9" key="1">
    <citation type="submission" date="2019-12" db="EMBL/GenBank/DDBJ databases">
        <title>Shinella kummerowiae sp. nov., a symbiotic bacterium isolated from root nodules of the herbal legume Kummerowia stipulacea.</title>
        <authorList>
            <person name="Gao J."/>
        </authorList>
    </citation>
    <scope>NUCLEOTIDE SEQUENCE [LARGE SCALE GENOMIC DNA]</scope>
    <source>
        <strain evidence="8 9">CCBAU 25048</strain>
    </source>
</reference>
<dbReference type="InterPro" id="IPR050189">
    <property type="entry name" value="MFS_Efflux_Transporters"/>
</dbReference>
<feature type="transmembrane region" description="Helical" evidence="6">
    <location>
        <begin position="303"/>
        <end position="324"/>
    </location>
</feature>
<gene>
    <name evidence="8" type="ORF">GR138_24110</name>
</gene>
<feature type="transmembrane region" description="Helical" evidence="6">
    <location>
        <begin position="110"/>
        <end position="131"/>
    </location>
</feature>
<feature type="transmembrane region" description="Helical" evidence="6">
    <location>
        <begin position="368"/>
        <end position="388"/>
    </location>
</feature>
<comment type="caution">
    <text evidence="8">The sequence shown here is derived from an EMBL/GenBank/DDBJ whole genome shotgun (WGS) entry which is preliminary data.</text>
</comment>